<dbReference type="InterPro" id="IPR022683">
    <property type="entry name" value="Calpain_III"/>
</dbReference>
<dbReference type="GeneID" id="19306072"/>
<evidence type="ECO:0000256" key="1">
    <source>
        <dbReference type="ARBA" id="ARBA00022670"/>
    </source>
</evidence>
<proteinExistence type="predicted"/>
<keyword evidence="1" id="KW-0645">Protease</keyword>
<evidence type="ECO:0000313" key="6">
    <source>
        <dbReference type="Proteomes" id="UP000030669"/>
    </source>
</evidence>
<dbReference type="InterPro" id="IPR036213">
    <property type="entry name" value="Calpain_III_sf"/>
</dbReference>
<dbReference type="SUPFAM" id="SSF49758">
    <property type="entry name" value="Calpain large subunit, middle domain (domain III)"/>
    <property type="match status" value="2"/>
</dbReference>
<protein>
    <recommendedName>
        <fullName evidence="4">Peptidase C2 calpain domain-containing protein</fullName>
    </recommendedName>
</protein>
<dbReference type="HOGENOM" id="CLU_1598492_0_0_1"/>
<keyword evidence="2" id="KW-0378">Hydrolase</keyword>
<evidence type="ECO:0000256" key="2">
    <source>
        <dbReference type="ARBA" id="ARBA00022801"/>
    </source>
</evidence>
<reference evidence="5 6" key="1">
    <citation type="journal article" date="2012" name="Science">
        <title>The Paleozoic origin of enzymatic lignin decomposition reconstructed from 31 fungal genomes.</title>
        <authorList>
            <person name="Floudas D."/>
            <person name="Binder M."/>
            <person name="Riley R."/>
            <person name="Barry K."/>
            <person name="Blanchette R.A."/>
            <person name="Henrissat B."/>
            <person name="Martinez A.T."/>
            <person name="Otillar R."/>
            <person name="Spatafora J.W."/>
            <person name="Yadav J.S."/>
            <person name="Aerts A."/>
            <person name="Benoit I."/>
            <person name="Boyd A."/>
            <person name="Carlson A."/>
            <person name="Copeland A."/>
            <person name="Coutinho P.M."/>
            <person name="de Vries R.P."/>
            <person name="Ferreira P."/>
            <person name="Findley K."/>
            <person name="Foster B."/>
            <person name="Gaskell J."/>
            <person name="Glotzer D."/>
            <person name="Gorecki P."/>
            <person name="Heitman J."/>
            <person name="Hesse C."/>
            <person name="Hori C."/>
            <person name="Igarashi K."/>
            <person name="Jurgens J.A."/>
            <person name="Kallen N."/>
            <person name="Kersten P."/>
            <person name="Kohler A."/>
            <person name="Kuees U."/>
            <person name="Kumar T.K.A."/>
            <person name="Kuo A."/>
            <person name="LaButti K."/>
            <person name="Larrondo L.F."/>
            <person name="Lindquist E."/>
            <person name="Ling A."/>
            <person name="Lombard V."/>
            <person name="Lucas S."/>
            <person name="Lundell T."/>
            <person name="Martin R."/>
            <person name="McLaughlin D.J."/>
            <person name="Morgenstern I."/>
            <person name="Morin E."/>
            <person name="Murat C."/>
            <person name="Nagy L.G."/>
            <person name="Nolan M."/>
            <person name="Ohm R.A."/>
            <person name="Patyshakuliyeva A."/>
            <person name="Rokas A."/>
            <person name="Ruiz-Duenas F.J."/>
            <person name="Sabat G."/>
            <person name="Salamov A."/>
            <person name="Samejima M."/>
            <person name="Schmutz J."/>
            <person name="Slot J.C."/>
            <person name="St John F."/>
            <person name="Stenlid J."/>
            <person name="Sun H."/>
            <person name="Sun S."/>
            <person name="Syed K."/>
            <person name="Tsang A."/>
            <person name="Wiebenga A."/>
            <person name="Young D."/>
            <person name="Pisabarro A."/>
            <person name="Eastwood D.C."/>
            <person name="Martin F."/>
            <person name="Cullen D."/>
            <person name="Grigoriev I.V."/>
            <person name="Hibbett D.S."/>
        </authorList>
    </citation>
    <scope>NUCLEOTIDE SEQUENCE [LARGE SCALE GENOMIC DNA]</scope>
    <source>
        <strain evidence="5 6">ATCC 11539</strain>
    </source>
</reference>
<dbReference type="OrthoDB" id="167576at2759"/>
<accession>S7Q6Z0</accession>
<dbReference type="AlphaFoldDB" id="S7Q6Z0"/>
<dbReference type="RefSeq" id="XP_007866085.1">
    <property type="nucleotide sequence ID" value="XM_007867894.1"/>
</dbReference>
<evidence type="ECO:0000256" key="3">
    <source>
        <dbReference type="ARBA" id="ARBA00022807"/>
    </source>
</evidence>
<dbReference type="STRING" id="670483.S7Q6Z0"/>
<keyword evidence="6" id="KW-1185">Reference proteome</keyword>
<dbReference type="Gene3D" id="2.60.120.380">
    <property type="match status" value="2"/>
</dbReference>
<dbReference type="Proteomes" id="UP000030669">
    <property type="component" value="Unassembled WGS sequence"/>
</dbReference>
<dbReference type="EMBL" id="KB469302">
    <property type="protein sequence ID" value="EPQ55287.1"/>
    <property type="molecule type" value="Genomic_DNA"/>
</dbReference>
<gene>
    <name evidence="5" type="ORF">GLOTRDRAFT_41696</name>
</gene>
<keyword evidence="3" id="KW-0788">Thiol protease</keyword>
<evidence type="ECO:0000313" key="5">
    <source>
        <dbReference type="EMBL" id="EPQ55287.1"/>
    </source>
</evidence>
<dbReference type="InterPro" id="IPR051297">
    <property type="entry name" value="PalB/RIM13"/>
</dbReference>
<dbReference type="KEGG" id="gtr:GLOTRDRAFT_41696"/>
<dbReference type="GO" id="GO:0006508">
    <property type="term" value="P:proteolysis"/>
    <property type="evidence" value="ECO:0007669"/>
    <property type="project" value="UniProtKB-KW"/>
</dbReference>
<dbReference type="SMART" id="SM00720">
    <property type="entry name" value="calpain_III"/>
    <property type="match status" value="1"/>
</dbReference>
<sequence length="167" mass="18218">GEYTLVVSAFEPDQQGKFSLQVASNRPFELEPIPQEGAGMYTKTVRGTWDHETAAGAAPFNRYFSNPQYELHVKSQTQVKIRLQLAQPSPLPALNVSLFRETSESSPARVLTSGPYADAVCGVLTPQITLAPGTYLLVPSTYEPGCRVPFRVIVYSTAAGVTLGRRK</sequence>
<dbReference type="eggNOG" id="KOG0045">
    <property type="taxonomic scope" value="Eukaryota"/>
</dbReference>
<dbReference type="GO" id="GO:0004197">
    <property type="term" value="F:cysteine-type endopeptidase activity"/>
    <property type="evidence" value="ECO:0007669"/>
    <property type="project" value="TreeGrafter"/>
</dbReference>
<evidence type="ECO:0000259" key="4">
    <source>
        <dbReference type="SMART" id="SM00720"/>
    </source>
</evidence>
<organism evidence="5 6">
    <name type="scientific">Gloeophyllum trabeum (strain ATCC 11539 / FP-39264 / Madison 617)</name>
    <name type="common">Brown rot fungus</name>
    <dbReference type="NCBI Taxonomy" id="670483"/>
    <lineage>
        <taxon>Eukaryota</taxon>
        <taxon>Fungi</taxon>
        <taxon>Dikarya</taxon>
        <taxon>Basidiomycota</taxon>
        <taxon>Agaricomycotina</taxon>
        <taxon>Agaricomycetes</taxon>
        <taxon>Gloeophyllales</taxon>
        <taxon>Gloeophyllaceae</taxon>
        <taxon>Gloeophyllum</taxon>
    </lineage>
</organism>
<feature type="domain" description="Peptidase C2 calpain" evidence="4">
    <location>
        <begin position="39"/>
        <end position="163"/>
    </location>
</feature>
<dbReference type="PANTHER" id="PTHR46143">
    <property type="entry name" value="CALPAIN-7"/>
    <property type="match status" value="1"/>
</dbReference>
<name>S7Q6Z0_GLOTA</name>
<dbReference type="PANTHER" id="PTHR46143:SF1">
    <property type="entry name" value="CALPAIN-7"/>
    <property type="match status" value="1"/>
</dbReference>
<feature type="non-terminal residue" evidence="5">
    <location>
        <position position="1"/>
    </location>
</feature>